<evidence type="ECO:0000256" key="11">
    <source>
        <dbReference type="ARBA" id="ARBA00022692"/>
    </source>
</evidence>
<evidence type="ECO:0000256" key="2">
    <source>
        <dbReference type="ARBA" id="ARBA00004251"/>
    </source>
</evidence>
<dbReference type="InterPro" id="IPR000209">
    <property type="entry name" value="Peptidase_S8/S53_dom"/>
</dbReference>
<evidence type="ECO:0000256" key="8">
    <source>
        <dbReference type="ARBA" id="ARBA00022525"/>
    </source>
</evidence>
<dbReference type="GO" id="GO:0016486">
    <property type="term" value="P:peptide hormone processing"/>
    <property type="evidence" value="ECO:0007669"/>
    <property type="project" value="TreeGrafter"/>
</dbReference>
<dbReference type="PROSITE" id="PS00138">
    <property type="entry name" value="SUBTILASE_SER"/>
    <property type="match status" value="1"/>
</dbReference>
<dbReference type="Gene3D" id="3.40.50.200">
    <property type="entry name" value="Peptidase S8/S53 domain"/>
    <property type="match status" value="1"/>
</dbReference>
<keyword evidence="19" id="KW-0333">Golgi apparatus</keyword>
<evidence type="ECO:0000256" key="22">
    <source>
        <dbReference type="ARBA" id="ARBA00023157"/>
    </source>
</evidence>
<dbReference type="PANTHER" id="PTHR42884">
    <property type="entry name" value="PROPROTEIN CONVERTASE SUBTILISIN/KEXIN-RELATED"/>
    <property type="match status" value="1"/>
</dbReference>
<dbReference type="PRINTS" id="PR00723">
    <property type="entry name" value="SUBTILISIN"/>
</dbReference>
<keyword evidence="10" id="KW-0165">Cleavage on pair of basic residues</keyword>
<dbReference type="Gene3D" id="3.30.70.850">
    <property type="entry name" value="Peptidase S8, pro-domain"/>
    <property type="match status" value="1"/>
</dbReference>
<proteinExistence type="inferred from homology"/>
<keyword evidence="11 29" id="KW-0812">Transmembrane</keyword>
<evidence type="ECO:0000256" key="3">
    <source>
        <dbReference type="ARBA" id="ARBA00004393"/>
    </source>
</evidence>
<feature type="non-terminal residue" evidence="32">
    <location>
        <position position="813"/>
    </location>
</feature>
<dbReference type="GO" id="GO:0005576">
    <property type="term" value="C:extracellular region"/>
    <property type="evidence" value="ECO:0007669"/>
    <property type="project" value="UniProtKB-SubCell"/>
</dbReference>
<evidence type="ECO:0000256" key="15">
    <source>
        <dbReference type="ARBA" id="ARBA00022753"/>
    </source>
</evidence>
<keyword evidence="23" id="KW-0325">Glycoprotein</keyword>
<evidence type="ECO:0000256" key="1">
    <source>
        <dbReference type="ARBA" id="ARBA00001913"/>
    </source>
</evidence>
<dbReference type="GO" id="GO:0004252">
    <property type="term" value="F:serine-type endopeptidase activity"/>
    <property type="evidence" value="ECO:0007669"/>
    <property type="project" value="UniProtKB-EC"/>
</dbReference>
<evidence type="ECO:0000256" key="26">
    <source>
        <dbReference type="ARBA" id="ARBA00041232"/>
    </source>
</evidence>
<organism evidence="32 33">
    <name type="scientific">Erithacus rubecula</name>
    <name type="common">European robin</name>
    <dbReference type="NCBI Taxonomy" id="37610"/>
    <lineage>
        <taxon>Eukaryota</taxon>
        <taxon>Metazoa</taxon>
        <taxon>Chordata</taxon>
        <taxon>Craniata</taxon>
        <taxon>Vertebrata</taxon>
        <taxon>Euteleostomi</taxon>
        <taxon>Archelosauria</taxon>
        <taxon>Archosauria</taxon>
        <taxon>Dinosauria</taxon>
        <taxon>Saurischia</taxon>
        <taxon>Theropoda</taxon>
        <taxon>Coelurosauria</taxon>
        <taxon>Aves</taxon>
        <taxon>Neognathae</taxon>
        <taxon>Neoaves</taxon>
        <taxon>Telluraves</taxon>
        <taxon>Australaves</taxon>
        <taxon>Passeriformes</taxon>
        <taxon>Turdidae</taxon>
        <taxon>Erithacus</taxon>
    </lineage>
</organism>
<dbReference type="SUPFAM" id="SSF49785">
    <property type="entry name" value="Galactose-binding domain-like"/>
    <property type="match status" value="1"/>
</dbReference>
<keyword evidence="14" id="KW-0677">Repeat</keyword>
<dbReference type="InterPro" id="IPR022398">
    <property type="entry name" value="Peptidase_S8_His-AS"/>
</dbReference>
<keyword evidence="15" id="KW-0967">Endosome</keyword>
<evidence type="ECO:0000256" key="7">
    <source>
        <dbReference type="ARBA" id="ARBA00022475"/>
    </source>
</evidence>
<dbReference type="Proteomes" id="UP000529965">
    <property type="component" value="Unassembled WGS sequence"/>
</dbReference>
<feature type="signal peptide" evidence="30">
    <location>
        <begin position="1"/>
        <end position="27"/>
    </location>
</feature>
<evidence type="ECO:0000256" key="29">
    <source>
        <dbReference type="SAM" id="Phobius"/>
    </source>
</evidence>
<evidence type="ECO:0000256" key="12">
    <source>
        <dbReference type="ARBA" id="ARBA00022723"/>
    </source>
</evidence>
<dbReference type="InterPro" id="IPR015500">
    <property type="entry name" value="Peptidase_S8_subtilisin-rel"/>
</dbReference>
<evidence type="ECO:0000256" key="20">
    <source>
        <dbReference type="ARBA" id="ARBA00023136"/>
    </source>
</evidence>
<keyword evidence="12" id="KW-0479">Metal-binding</keyword>
<evidence type="ECO:0000256" key="19">
    <source>
        <dbReference type="ARBA" id="ARBA00023034"/>
    </source>
</evidence>
<dbReference type="FunFam" id="3.40.50.200:FF:000001">
    <property type="entry name" value="Furin 2, isoform B"/>
    <property type="match status" value="1"/>
</dbReference>
<evidence type="ECO:0000256" key="30">
    <source>
        <dbReference type="SAM" id="SignalP"/>
    </source>
</evidence>
<evidence type="ECO:0000256" key="24">
    <source>
        <dbReference type="ARBA" id="ARBA00035756"/>
    </source>
</evidence>
<dbReference type="InterPro" id="IPR023828">
    <property type="entry name" value="Peptidase_S8_Ser-AS"/>
</dbReference>
<evidence type="ECO:0000256" key="25">
    <source>
        <dbReference type="ARBA" id="ARBA00038993"/>
    </source>
</evidence>
<dbReference type="EMBL" id="VZSK01000467">
    <property type="protein sequence ID" value="NWY66495.1"/>
    <property type="molecule type" value="Genomic_DNA"/>
</dbReference>
<keyword evidence="7" id="KW-1003">Cell membrane</keyword>
<keyword evidence="13 30" id="KW-0732">Signal</keyword>
<keyword evidence="16" id="KW-0378">Hydrolase</keyword>
<dbReference type="InterPro" id="IPR032815">
    <property type="entry name" value="S8_pro-domain"/>
</dbReference>
<dbReference type="InterPro" id="IPR036852">
    <property type="entry name" value="Peptidase_S8/S53_dom_sf"/>
</dbReference>
<keyword evidence="17" id="KW-0720">Serine protease</keyword>
<evidence type="ECO:0000256" key="23">
    <source>
        <dbReference type="ARBA" id="ARBA00023180"/>
    </source>
</evidence>
<dbReference type="SUPFAM" id="SSF52743">
    <property type="entry name" value="Subtilisin-like"/>
    <property type="match status" value="1"/>
</dbReference>
<dbReference type="Gene3D" id="2.10.220.10">
    <property type="entry name" value="Hormone Receptor, Insulin-like Growth Factor Receptor 1, Chain A, domain 2"/>
    <property type="match status" value="1"/>
</dbReference>
<dbReference type="SUPFAM" id="SSF57184">
    <property type="entry name" value="Growth factor receptor domain"/>
    <property type="match status" value="1"/>
</dbReference>
<dbReference type="PROSITE" id="PS51892">
    <property type="entry name" value="SUBTILASE"/>
    <property type="match status" value="1"/>
</dbReference>
<dbReference type="FunFam" id="2.60.120.260:FF:000034">
    <property type="entry name" value="furin isoform X2"/>
    <property type="match status" value="1"/>
</dbReference>
<name>A0A7K7GAB0_ERIRU</name>
<keyword evidence="21" id="KW-0865">Zymogen</keyword>
<comment type="subcellular location">
    <subcellularLocation>
        <location evidence="2">Cell membrane</location>
        <topology evidence="2">Single-pass type I membrane protein</topology>
    </subcellularLocation>
    <subcellularLocation>
        <location evidence="4">Endosome membrane</location>
        <topology evidence="4">Single-pass type I membrane protein</topology>
    </subcellularLocation>
    <subcellularLocation>
        <location evidence="3">Golgi apparatus</location>
        <location evidence="3">trans-Golgi network membrane</location>
        <topology evidence="3">Single-pass type I membrane protein</topology>
    </subcellularLocation>
    <subcellularLocation>
        <location evidence="5">Secreted</location>
    </subcellularLocation>
</comment>
<comment type="cofactor">
    <cofactor evidence="1">
        <name>Ca(2+)</name>
        <dbReference type="ChEBI" id="CHEBI:29108"/>
    </cofactor>
</comment>
<gene>
    <name evidence="32" type="primary">Furin</name>
    <name evidence="32" type="ORF">ERIRUB_R00938</name>
</gene>
<sequence>MDLRPCSLLLLWTLVVALALLDQEVLAQHIYTNTWAVLVPAGPQEADRLARKHGFLNLGPIFGDYYHFRHRGVVKRSLSPHQPWHSRLAREPQVQWLEQQVAKRRTKRDVFMEPTDPKFPQQWYLVSVGQGRECARCLVWGSVLLSEQPFSASCAQPCAQGMRSSLGGAAGAAAILTPVLLTARVTTLLLCCRHGTRCAGEVAAVANNGICGVGVAYNARIGGVRMLDGEVTDAVEAHSLGLNPNHIHIYSASWGPEDDGKTVDGPARLAEEAFFRGVNQGRGGLGSIFVWASGNGGREHDSCNCDGYTNSIYTLSISSTTQYGNVPWYSEACSSTLATTYSSGNQNEKQIVTTDLRQKCTELHTGTSASAPLAAGIIALALEANKNLTWRDMQHLVVQTSKPAHLNANDWVTNGVGRKVSHSYGYGLLDAGAMVSLAKNWTTVGPQRKCVIDILAEPRDIGKRLEVRRKVDACLGKANYISRLEHAQARLTLSYNRRGDLAIHLVSPMGTRSTLLAARPHDFSADGFNDWAFMTTHSWDEDPSGEWVLEIENTSDAKNYGTLTKFTLVLYGTATESPSLSNQLESSGCKTLTPSQTCVGEYGASRERVWAQAAPARADPACPIVCEEGYYLHQKSCLKRCPPGFAPGVQSTHYNLENSVEPIAPHLCLPCHPSCATCAGPGPNQCLTCPAHSHFSSLDFSCSHQTQSSRASPALADGEGPAEAPPPVNLPVLIASLSCILIVIIFVTIFLVLQARSGFSLRGVKVYALDSGIISYKGLPSDIWQEEGPSESDGEDYEAHSERTAFIRDQSAL</sequence>
<dbReference type="InterPro" id="IPR009030">
    <property type="entry name" value="Growth_fac_rcpt_cys_sf"/>
</dbReference>
<dbReference type="InterPro" id="IPR038466">
    <property type="entry name" value="S8_pro-domain_sf"/>
</dbReference>
<protein>
    <recommendedName>
        <fullName evidence="25">furin</fullName>
        <ecNumber evidence="25">3.4.21.75</ecNumber>
    </recommendedName>
    <alternativeName>
        <fullName evidence="26">Dibasic-processing enzyme</fullName>
    </alternativeName>
    <alternativeName>
        <fullName evidence="27">Paired basic amino acid residue-cleaving enzyme</fullName>
    </alternativeName>
</protein>
<evidence type="ECO:0000256" key="21">
    <source>
        <dbReference type="ARBA" id="ARBA00023145"/>
    </source>
</evidence>
<dbReference type="GO" id="GO:0005802">
    <property type="term" value="C:trans-Golgi network"/>
    <property type="evidence" value="ECO:0007669"/>
    <property type="project" value="TreeGrafter"/>
</dbReference>
<dbReference type="InterPro" id="IPR006212">
    <property type="entry name" value="Furin_repeat"/>
</dbReference>
<evidence type="ECO:0000313" key="33">
    <source>
        <dbReference type="Proteomes" id="UP000529965"/>
    </source>
</evidence>
<dbReference type="AlphaFoldDB" id="A0A7K7GAB0"/>
<evidence type="ECO:0000256" key="5">
    <source>
        <dbReference type="ARBA" id="ARBA00004613"/>
    </source>
</evidence>
<evidence type="ECO:0000256" key="9">
    <source>
        <dbReference type="ARBA" id="ARBA00022670"/>
    </source>
</evidence>
<dbReference type="Pfam" id="PF00082">
    <property type="entry name" value="Peptidase_S8"/>
    <property type="match status" value="1"/>
</dbReference>
<feature type="domain" description="P/Homo B" evidence="31">
    <location>
        <begin position="444"/>
        <end position="576"/>
    </location>
</feature>
<accession>A0A7K7GAB0</accession>
<feature type="chain" id="PRO_5029717924" description="furin" evidence="30">
    <location>
        <begin position="28"/>
        <end position="813"/>
    </location>
</feature>
<keyword evidence="18 29" id="KW-1133">Transmembrane helix</keyword>
<dbReference type="InterPro" id="IPR008979">
    <property type="entry name" value="Galactose-bd-like_sf"/>
</dbReference>
<dbReference type="InterPro" id="IPR034182">
    <property type="entry name" value="Kexin/furin"/>
</dbReference>
<dbReference type="PANTHER" id="PTHR42884:SF1">
    <property type="entry name" value="FURIN"/>
    <property type="match status" value="1"/>
</dbReference>
<keyword evidence="9" id="KW-0645">Protease</keyword>
<evidence type="ECO:0000256" key="4">
    <source>
        <dbReference type="ARBA" id="ARBA00004530"/>
    </source>
</evidence>
<dbReference type="PROSITE" id="PS51829">
    <property type="entry name" value="P_HOMO_B"/>
    <property type="match status" value="1"/>
</dbReference>
<evidence type="ECO:0000256" key="14">
    <source>
        <dbReference type="ARBA" id="ARBA00022737"/>
    </source>
</evidence>
<keyword evidence="22" id="KW-1015">Disulfide bond</keyword>
<dbReference type="CDD" id="cd00064">
    <property type="entry name" value="FU"/>
    <property type="match status" value="1"/>
</dbReference>
<dbReference type="SUPFAM" id="SSF54897">
    <property type="entry name" value="Protease propeptides/inhibitors"/>
    <property type="match status" value="1"/>
</dbReference>
<comment type="caution">
    <text evidence="32">The sequence shown here is derived from an EMBL/GenBank/DDBJ whole genome shotgun (WGS) entry which is preliminary data.</text>
</comment>
<feature type="non-terminal residue" evidence="32">
    <location>
        <position position="1"/>
    </location>
</feature>
<evidence type="ECO:0000256" key="13">
    <source>
        <dbReference type="ARBA" id="ARBA00022729"/>
    </source>
</evidence>
<evidence type="ECO:0000256" key="28">
    <source>
        <dbReference type="PROSITE-ProRule" id="PRU01240"/>
    </source>
</evidence>
<dbReference type="SMART" id="SM00261">
    <property type="entry name" value="FU"/>
    <property type="match status" value="2"/>
</dbReference>
<dbReference type="Pfam" id="PF01483">
    <property type="entry name" value="P_proprotein"/>
    <property type="match status" value="1"/>
</dbReference>
<dbReference type="InterPro" id="IPR002884">
    <property type="entry name" value="P_dom"/>
</dbReference>
<dbReference type="EC" id="3.4.21.75" evidence="25"/>
<evidence type="ECO:0000256" key="10">
    <source>
        <dbReference type="ARBA" id="ARBA00022685"/>
    </source>
</evidence>
<dbReference type="GO" id="GO:0005886">
    <property type="term" value="C:plasma membrane"/>
    <property type="evidence" value="ECO:0007669"/>
    <property type="project" value="UniProtKB-SubCell"/>
</dbReference>
<dbReference type="PROSITE" id="PS00137">
    <property type="entry name" value="SUBTILASE_HIS"/>
    <property type="match status" value="1"/>
</dbReference>
<comment type="caution">
    <text evidence="28">Lacks conserved residue(s) required for the propagation of feature annotation.</text>
</comment>
<dbReference type="Gene3D" id="2.60.120.260">
    <property type="entry name" value="Galactose-binding domain-like"/>
    <property type="match status" value="1"/>
</dbReference>
<keyword evidence="33" id="KW-1185">Reference proteome</keyword>
<dbReference type="CDD" id="cd04059">
    <property type="entry name" value="Peptidases_S8_Protein_convertases_Kexins_Furin-like"/>
    <property type="match status" value="1"/>
</dbReference>
<evidence type="ECO:0000256" key="17">
    <source>
        <dbReference type="ARBA" id="ARBA00022825"/>
    </source>
</evidence>
<dbReference type="GO" id="GO:0010008">
    <property type="term" value="C:endosome membrane"/>
    <property type="evidence" value="ECO:0007669"/>
    <property type="project" value="UniProtKB-SubCell"/>
</dbReference>
<dbReference type="FunFam" id="3.30.70.850:FF:000001">
    <property type="entry name" value="Proprotein convertase subtilisin/kexin type 5"/>
    <property type="match status" value="1"/>
</dbReference>
<dbReference type="GO" id="GO:0046872">
    <property type="term" value="F:metal ion binding"/>
    <property type="evidence" value="ECO:0007669"/>
    <property type="project" value="UniProtKB-KW"/>
</dbReference>
<evidence type="ECO:0000256" key="6">
    <source>
        <dbReference type="ARBA" id="ARBA00005325"/>
    </source>
</evidence>
<evidence type="ECO:0000256" key="18">
    <source>
        <dbReference type="ARBA" id="ARBA00022989"/>
    </source>
</evidence>
<evidence type="ECO:0000313" key="32">
    <source>
        <dbReference type="EMBL" id="NWY66495.1"/>
    </source>
</evidence>
<evidence type="ECO:0000259" key="31">
    <source>
        <dbReference type="PROSITE" id="PS51829"/>
    </source>
</evidence>
<dbReference type="Pfam" id="PF16470">
    <property type="entry name" value="S8_pro-domain"/>
    <property type="match status" value="1"/>
</dbReference>
<keyword evidence="8" id="KW-0964">Secreted</keyword>
<keyword evidence="20 29" id="KW-0472">Membrane</keyword>
<comment type="catalytic activity">
    <reaction evidence="24">
        <text>Release of mature proteins from their proproteins by cleavage of -Arg-Xaa-Yaa-Arg-|-Zaa- bonds, where Xaa can be any amino acid and Yaa is Arg or Lys. Releases albumin, complement component C3 and von Willebrand factor from their respective precursors.</text>
        <dbReference type="EC" id="3.4.21.75"/>
    </reaction>
</comment>
<reference evidence="32 33" key="1">
    <citation type="submission" date="2019-09" db="EMBL/GenBank/DDBJ databases">
        <title>Bird 10,000 Genomes (B10K) Project - Family phase.</title>
        <authorList>
            <person name="Zhang G."/>
        </authorList>
    </citation>
    <scope>NUCLEOTIDE SEQUENCE [LARGE SCALE GENOMIC DNA]</scope>
    <source>
        <strain evidence="32">OUT-0015</strain>
        <tissue evidence="32">Blood</tissue>
    </source>
</reference>
<feature type="transmembrane region" description="Helical" evidence="29">
    <location>
        <begin position="730"/>
        <end position="753"/>
    </location>
</feature>
<dbReference type="GO" id="GO:0000139">
    <property type="term" value="C:Golgi membrane"/>
    <property type="evidence" value="ECO:0007669"/>
    <property type="project" value="TreeGrafter"/>
</dbReference>
<evidence type="ECO:0000256" key="27">
    <source>
        <dbReference type="ARBA" id="ARBA00042784"/>
    </source>
</evidence>
<evidence type="ECO:0000256" key="16">
    <source>
        <dbReference type="ARBA" id="ARBA00022801"/>
    </source>
</evidence>
<comment type="similarity">
    <text evidence="6">Belongs to the peptidase S8 family. Furin subfamily.</text>
</comment>